<accession>A0A4Y8UHA5</accession>
<dbReference type="Proteomes" id="UP000298133">
    <property type="component" value="Unassembled WGS sequence"/>
</dbReference>
<dbReference type="Pfam" id="PF01882">
    <property type="entry name" value="DUF58"/>
    <property type="match status" value="1"/>
</dbReference>
<proteinExistence type="predicted"/>
<keyword evidence="4" id="KW-1185">Reference proteome</keyword>
<sequence length="328" mass="36446">MPTRWSPHCSIRWRSDSPVALDLSPPPTIDRRIAVTVEQLLAQRGQLVHRSMRCVQQPHPGEQPSRRRGPGLSFDQLRDYVPGDDVRTIDWRATRRSGRAQTRVFHQESEQTLQLVVDQSEAMFFGSVDRLKSVVAAEYASRQLFAALAARQPVAAQLCGRGQPLSFAAVRGRSAALPIVAALAQLNQQLCSAPAPAAAEPTPLAVLEQFAAQQLHGRDIHLIGALQLLEQLPPALLAHLNRRNQLRLTMVIDPLEWAPPAGFTATVQDSRGRWQMLRLTQRQARAQHRANLALWQRWQQFCHHRGMVLQGLGDGMAGLLAPAEYADG</sequence>
<reference evidence="3 4" key="1">
    <citation type="submission" date="2019-03" db="EMBL/GenBank/DDBJ databases">
        <title>Draft genome of Gammaproteobacteria bacterium LSUCC0057, a member of the SAR92 clade.</title>
        <authorList>
            <person name="Lanclos V.C."/>
            <person name="Doiron C."/>
            <person name="Henson M.W."/>
            <person name="Thrash J.C."/>
        </authorList>
    </citation>
    <scope>NUCLEOTIDE SEQUENCE [LARGE SCALE GENOMIC DNA]</scope>
    <source>
        <strain evidence="3 4">LSUCC0057</strain>
    </source>
</reference>
<evidence type="ECO:0000313" key="3">
    <source>
        <dbReference type="EMBL" id="TFH67808.1"/>
    </source>
</evidence>
<comment type="caution">
    <text evidence="3">The sequence shown here is derived from an EMBL/GenBank/DDBJ whole genome shotgun (WGS) entry which is preliminary data.</text>
</comment>
<evidence type="ECO:0000259" key="2">
    <source>
        <dbReference type="Pfam" id="PF01882"/>
    </source>
</evidence>
<organism evidence="3 4">
    <name type="scientific">Gammaproteobacteria bacterium LSUCC0057</name>
    <dbReference type="NCBI Taxonomy" id="2559237"/>
    <lineage>
        <taxon>Bacteria</taxon>
        <taxon>Pseudomonadati</taxon>
        <taxon>Pseudomonadota</taxon>
        <taxon>Gammaproteobacteria</taxon>
        <taxon>Cellvibrionales</taxon>
        <taxon>Porticoccaceae</taxon>
        <taxon>SAR92 clade</taxon>
    </lineage>
</organism>
<dbReference type="OrthoDB" id="9776116at2"/>
<gene>
    <name evidence="3" type="ORF">E3W66_06035</name>
</gene>
<protein>
    <submittedName>
        <fullName evidence="3">DUF58 domain-containing protein</fullName>
    </submittedName>
</protein>
<feature type="domain" description="DUF58" evidence="2">
    <location>
        <begin position="77"/>
        <end position="290"/>
    </location>
</feature>
<name>A0A4Y8UHA5_9GAMM</name>
<dbReference type="InterPro" id="IPR002881">
    <property type="entry name" value="DUF58"/>
</dbReference>
<evidence type="ECO:0000313" key="4">
    <source>
        <dbReference type="Proteomes" id="UP000298133"/>
    </source>
</evidence>
<evidence type="ECO:0000256" key="1">
    <source>
        <dbReference type="SAM" id="MobiDB-lite"/>
    </source>
</evidence>
<dbReference type="AlphaFoldDB" id="A0A4Y8UHA5"/>
<dbReference type="PANTHER" id="PTHR33608:SF12">
    <property type="entry name" value="DUF58 DOMAIN-CONTAINING PROTEIN"/>
    <property type="match status" value="1"/>
</dbReference>
<dbReference type="PANTHER" id="PTHR33608">
    <property type="entry name" value="BLL2464 PROTEIN"/>
    <property type="match status" value="1"/>
</dbReference>
<feature type="region of interest" description="Disordered" evidence="1">
    <location>
        <begin position="55"/>
        <end position="74"/>
    </location>
</feature>
<dbReference type="EMBL" id="SPIA01000002">
    <property type="protein sequence ID" value="TFH67808.1"/>
    <property type="molecule type" value="Genomic_DNA"/>
</dbReference>